<dbReference type="AlphaFoldDB" id="A0A099WVB2"/>
<dbReference type="RefSeq" id="WP_025837105.1">
    <property type="nucleotide sequence ID" value="NZ_CALTZT010000190.1"/>
</dbReference>
<organism evidence="2 4">
    <name type="scientific">Porphyromonas cangingivalis</name>
    <dbReference type="NCBI Taxonomy" id="36874"/>
    <lineage>
        <taxon>Bacteria</taxon>
        <taxon>Pseudomonadati</taxon>
        <taxon>Bacteroidota</taxon>
        <taxon>Bacteroidia</taxon>
        <taxon>Bacteroidales</taxon>
        <taxon>Porphyromonadaceae</taxon>
        <taxon>Porphyromonas</taxon>
    </lineage>
</organism>
<evidence type="ECO:0000259" key="1">
    <source>
        <dbReference type="Pfam" id="PF02602"/>
    </source>
</evidence>
<dbReference type="Proteomes" id="UP000030125">
    <property type="component" value="Unassembled WGS sequence"/>
</dbReference>
<dbReference type="STRING" id="36874.HQ34_02920"/>
<dbReference type="EMBL" id="JQJD01000057">
    <property type="protein sequence ID" value="KGN78778.1"/>
    <property type="molecule type" value="Genomic_DNA"/>
</dbReference>
<protein>
    <submittedName>
        <fullName evidence="2">Uroporphyrinogen-III synthase</fullName>
    </submittedName>
</protein>
<dbReference type="CDD" id="cd06578">
    <property type="entry name" value="HemD"/>
    <property type="match status" value="1"/>
</dbReference>
<dbReference type="Proteomes" id="UP000189956">
    <property type="component" value="Unassembled WGS sequence"/>
</dbReference>
<dbReference type="GO" id="GO:0004852">
    <property type="term" value="F:uroporphyrinogen-III synthase activity"/>
    <property type="evidence" value="ECO:0007669"/>
    <property type="project" value="InterPro"/>
</dbReference>
<sequence length="250" mass="28394">MSRKIQKILVSQPQPTVAKSPYFTLAEKYQLELDFKPFFTTESVSAREFRDQKVEILDHTAIVLTSRTAVDFFFKMVGELRLTMPDTMKYFCGSEVVATYLQKYIVYRKRKIFFAEKGQTSELAQIILKHPKEKYFVPATEESHKDELLQAMESKNIAYTRSVLYRKINQTFTKEEIESYDMLVFFSPNGIDSLIENVPDYAQGEQLIGCFGDGTAKAVEAKGLKSAVAAPSPMFPSMAAAIESLLVAKK</sequence>
<dbReference type="InterPro" id="IPR036108">
    <property type="entry name" value="4pyrrol_syn_uPrphyn_synt_sf"/>
</dbReference>
<proteinExistence type="predicted"/>
<dbReference type="eggNOG" id="COG1587">
    <property type="taxonomic scope" value="Bacteria"/>
</dbReference>
<evidence type="ECO:0000313" key="4">
    <source>
        <dbReference type="Proteomes" id="UP000030125"/>
    </source>
</evidence>
<reference evidence="2 4" key="1">
    <citation type="submission" date="2014-08" db="EMBL/GenBank/DDBJ databases">
        <title>Porphyromonas cangingivalis strain:COT-109_OH1386 Genome sequencing.</title>
        <authorList>
            <person name="Wallis C."/>
            <person name="Deusch O."/>
            <person name="O'Flynn C."/>
            <person name="Davis I."/>
            <person name="Jospin G."/>
            <person name="Darling A.E."/>
            <person name="Coil D.A."/>
            <person name="Alexiev A."/>
            <person name="Horsfall A."/>
            <person name="Kirkwood N."/>
            <person name="Harris S."/>
            <person name="Eisen J.A."/>
        </authorList>
    </citation>
    <scope>NUCLEOTIDE SEQUENCE [LARGE SCALE GENOMIC DNA]</scope>
    <source>
        <strain evidence="4">COT-109 OH1386</strain>
        <strain evidence="2">COT-109_OH1386</strain>
    </source>
</reference>
<evidence type="ECO:0000313" key="3">
    <source>
        <dbReference type="EMBL" id="SJZ36907.1"/>
    </source>
</evidence>
<gene>
    <name evidence="2" type="ORF">HQ35_09025</name>
    <name evidence="3" type="ORF">SAMN02745205_00544</name>
</gene>
<reference evidence="3 5" key="2">
    <citation type="submission" date="2017-02" db="EMBL/GenBank/DDBJ databases">
        <authorList>
            <person name="Peterson S.W."/>
        </authorList>
    </citation>
    <scope>NUCLEOTIDE SEQUENCE [LARGE SCALE GENOMIC DNA]</scope>
    <source>
        <strain evidence="3 5">ATCC 700135</strain>
    </source>
</reference>
<dbReference type="Gene3D" id="3.40.50.10090">
    <property type="match status" value="2"/>
</dbReference>
<name>A0A099WVB2_PORCN</name>
<evidence type="ECO:0000313" key="2">
    <source>
        <dbReference type="EMBL" id="KGN78778.1"/>
    </source>
</evidence>
<dbReference type="GO" id="GO:0033014">
    <property type="term" value="P:tetrapyrrole biosynthetic process"/>
    <property type="evidence" value="ECO:0007669"/>
    <property type="project" value="InterPro"/>
</dbReference>
<accession>A0A099WVB2</accession>
<dbReference type="InterPro" id="IPR003754">
    <property type="entry name" value="4pyrrol_synth_uPrphyn_synth"/>
</dbReference>
<feature type="domain" description="Tetrapyrrole biosynthesis uroporphyrinogen III synthase" evidence="1">
    <location>
        <begin position="25"/>
        <end position="239"/>
    </location>
</feature>
<dbReference type="SUPFAM" id="SSF69618">
    <property type="entry name" value="HemD-like"/>
    <property type="match status" value="1"/>
</dbReference>
<evidence type="ECO:0000313" key="5">
    <source>
        <dbReference type="Proteomes" id="UP000189956"/>
    </source>
</evidence>
<keyword evidence="4" id="KW-1185">Reference proteome</keyword>
<dbReference type="OrthoDB" id="1149788at2"/>
<dbReference type="EMBL" id="FUWL01000004">
    <property type="protein sequence ID" value="SJZ36907.1"/>
    <property type="molecule type" value="Genomic_DNA"/>
</dbReference>
<dbReference type="Pfam" id="PF02602">
    <property type="entry name" value="HEM4"/>
    <property type="match status" value="1"/>
</dbReference>